<keyword evidence="2" id="KW-1185">Reference proteome</keyword>
<accession>S7WU71</accession>
<reference evidence="1 2" key="1">
    <citation type="journal article" date="2013" name="Genome Announc.">
        <title>Draft Genome Sequence of Winogradskyella psychrotolerans RS-3T, Isolated from the Marine Transect of Kongsfjorden, Ny-Alesund, Svalbard, Arctic Ocean.</title>
        <authorList>
            <person name="Kumar Pinnaka A."/>
            <person name="Ara S."/>
            <person name="Singh A."/>
            <person name="Shivaji S."/>
        </authorList>
    </citation>
    <scope>NUCLEOTIDE SEQUENCE [LARGE SCALE GENOMIC DNA]</scope>
    <source>
        <strain evidence="1 2">RS-3</strain>
    </source>
</reference>
<organism evidence="1 2">
    <name type="scientific">Winogradskyella psychrotolerans RS-3</name>
    <dbReference type="NCBI Taxonomy" id="641526"/>
    <lineage>
        <taxon>Bacteria</taxon>
        <taxon>Pseudomonadati</taxon>
        <taxon>Bacteroidota</taxon>
        <taxon>Flavobacteriia</taxon>
        <taxon>Flavobacteriales</taxon>
        <taxon>Flavobacteriaceae</taxon>
        <taxon>Winogradskyella</taxon>
    </lineage>
</organism>
<protein>
    <submittedName>
        <fullName evidence="1">Uncharacterized protein</fullName>
    </submittedName>
</protein>
<dbReference type="EMBL" id="ATMR01000199">
    <property type="protein sequence ID" value="EPR70289.1"/>
    <property type="molecule type" value="Genomic_DNA"/>
</dbReference>
<comment type="caution">
    <text evidence="1">The sequence shown here is derived from an EMBL/GenBank/DDBJ whole genome shotgun (WGS) entry which is preliminary data.</text>
</comment>
<gene>
    <name evidence="1" type="ORF">ADIWIN_3645</name>
</gene>
<evidence type="ECO:0000313" key="1">
    <source>
        <dbReference type="EMBL" id="EPR70289.1"/>
    </source>
</evidence>
<dbReference type="RefSeq" id="WP_020897158.1">
    <property type="nucleotide sequence ID" value="NZ_ATMR01000199.1"/>
</dbReference>
<sequence>MASEGNKLKTLDEVTDNFQNQANGVYFIRIESEVKQWVKKIMMSKVTTQVT</sequence>
<name>S7WU71_9FLAO</name>
<proteinExistence type="predicted"/>
<evidence type="ECO:0000313" key="2">
    <source>
        <dbReference type="Proteomes" id="UP000014962"/>
    </source>
</evidence>
<dbReference type="OrthoDB" id="1466161at2"/>
<dbReference type="AlphaFoldDB" id="S7WU71"/>
<dbReference type="Proteomes" id="UP000014962">
    <property type="component" value="Unassembled WGS sequence"/>
</dbReference>